<organism evidence="1 2">
    <name type="scientific">Nepenthes gracilis</name>
    <name type="common">Slender pitcher plant</name>
    <dbReference type="NCBI Taxonomy" id="150966"/>
    <lineage>
        <taxon>Eukaryota</taxon>
        <taxon>Viridiplantae</taxon>
        <taxon>Streptophyta</taxon>
        <taxon>Embryophyta</taxon>
        <taxon>Tracheophyta</taxon>
        <taxon>Spermatophyta</taxon>
        <taxon>Magnoliopsida</taxon>
        <taxon>eudicotyledons</taxon>
        <taxon>Gunneridae</taxon>
        <taxon>Pentapetalae</taxon>
        <taxon>Caryophyllales</taxon>
        <taxon>Nepenthaceae</taxon>
        <taxon>Nepenthes</taxon>
    </lineage>
</organism>
<sequence length="117" mass="12962">MNHYLAITIVASLTYKAVSMAALSLSTRTIGFANPTILCQFYIGSAFVGKGNRDRARAVMQHVVSNLAQWRSPPEAITIAVEMQHQGLHPCRFTFECITKTACEMGVHSMCLRKCLK</sequence>
<reference evidence="1" key="1">
    <citation type="submission" date="2023-05" db="EMBL/GenBank/DDBJ databases">
        <title>Nepenthes gracilis genome sequencing.</title>
        <authorList>
            <person name="Fukushima K."/>
        </authorList>
    </citation>
    <scope>NUCLEOTIDE SEQUENCE</scope>
    <source>
        <strain evidence="1">SING2019-196</strain>
    </source>
</reference>
<evidence type="ECO:0000313" key="1">
    <source>
        <dbReference type="EMBL" id="GMH03224.1"/>
    </source>
</evidence>
<evidence type="ECO:0000313" key="2">
    <source>
        <dbReference type="Proteomes" id="UP001279734"/>
    </source>
</evidence>
<name>A0AAD3XFV7_NEPGR</name>
<comment type="caution">
    <text evidence="1">The sequence shown here is derived from an EMBL/GenBank/DDBJ whole genome shotgun (WGS) entry which is preliminary data.</text>
</comment>
<dbReference type="Proteomes" id="UP001279734">
    <property type="component" value="Unassembled WGS sequence"/>
</dbReference>
<keyword evidence="2" id="KW-1185">Reference proteome</keyword>
<protein>
    <submittedName>
        <fullName evidence="1">Uncharacterized protein</fullName>
    </submittedName>
</protein>
<dbReference type="AlphaFoldDB" id="A0AAD3XFV7"/>
<dbReference type="EMBL" id="BSYO01000004">
    <property type="protein sequence ID" value="GMH03224.1"/>
    <property type="molecule type" value="Genomic_DNA"/>
</dbReference>
<accession>A0AAD3XFV7</accession>
<gene>
    <name evidence="1" type="ORF">Nepgr_005063</name>
</gene>
<proteinExistence type="predicted"/>